<protein>
    <recommendedName>
        <fullName evidence="2">DUF6532 domain-containing protein</fullName>
    </recommendedName>
</protein>
<dbReference type="EMBL" id="JH711590">
    <property type="protein sequence ID" value="EIW74784.1"/>
    <property type="molecule type" value="Genomic_DNA"/>
</dbReference>
<feature type="domain" description="DUF6532" evidence="2">
    <location>
        <begin position="372"/>
        <end position="527"/>
    </location>
</feature>
<evidence type="ECO:0000313" key="3">
    <source>
        <dbReference type="EMBL" id="EIW74784.1"/>
    </source>
</evidence>
<keyword evidence="4" id="KW-1185">Reference proteome</keyword>
<proteinExistence type="predicted"/>
<dbReference type="InterPro" id="IPR045341">
    <property type="entry name" value="DUF6532"/>
</dbReference>
<dbReference type="KEGG" id="cput:CONPUDRAFT_169741"/>
<dbReference type="Pfam" id="PF20149">
    <property type="entry name" value="DUF6532"/>
    <property type="match status" value="1"/>
</dbReference>
<feature type="compositionally biased region" description="Polar residues" evidence="1">
    <location>
        <begin position="54"/>
        <end position="63"/>
    </location>
</feature>
<gene>
    <name evidence="3" type="ORF">CONPUDRAFT_169741</name>
</gene>
<feature type="compositionally biased region" description="Basic residues" evidence="1">
    <location>
        <begin position="179"/>
        <end position="188"/>
    </location>
</feature>
<dbReference type="Proteomes" id="UP000053558">
    <property type="component" value="Unassembled WGS sequence"/>
</dbReference>
<dbReference type="OrthoDB" id="2662323at2759"/>
<dbReference type="AlphaFoldDB" id="A0A5M3M7E8"/>
<evidence type="ECO:0000256" key="1">
    <source>
        <dbReference type="SAM" id="MobiDB-lite"/>
    </source>
</evidence>
<dbReference type="RefSeq" id="XP_007774861.1">
    <property type="nucleotide sequence ID" value="XM_007776671.1"/>
</dbReference>
<comment type="caution">
    <text evidence="3">The sequence shown here is derived from an EMBL/GenBank/DDBJ whole genome shotgun (WGS) entry which is preliminary data.</text>
</comment>
<organism evidence="3 4">
    <name type="scientific">Coniophora puteana (strain RWD-64-598)</name>
    <name type="common">Brown rot fungus</name>
    <dbReference type="NCBI Taxonomy" id="741705"/>
    <lineage>
        <taxon>Eukaryota</taxon>
        <taxon>Fungi</taxon>
        <taxon>Dikarya</taxon>
        <taxon>Basidiomycota</taxon>
        <taxon>Agaricomycotina</taxon>
        <taxon>Agaricomycetes</taxon>
        <taxon>Agaricomycetidae</taxon>
        <taxon>Boletales</taxon>
        <taxon>Coniophorineae</taxon>
        <taxon>Coniophoraceae</taxon>
        <taxon>Coniophora</taxon>
    </lineage>
</organism>
<evidence type="ECO:0000313" key="4">
    <source>
        <dbReference type="Proteomes" id="UP000053558"/>
    </source>
</evidence>
<feature type="region of interest" description="Disordered" evidence="1">
    <location>
        <begin position="1"/>
        <end position="261"/>
    </location>
</feature>
<feature type="compositionally biased region" description="Acidic residues" evidence="1">
    <location>
        <begin position="120"/>
        <end position="145"/>
    </location>
</feature>
<reference evidence="4" key="1">
    <citation type="journal article" date="2012" name="Science">
        <title>The Paleozoic origin of enzymatic lignin decomposition reconstructed from 31 fungal genomes.</title>
        <authorList>
            <person name="Floudas D."/>
            <person name="Binder M."/>
            <person name="Riley R."/>
            <person name="Barry K."/>
            <person name="Blanchette R.A."/>
            <person name="Henrissat B."/>
            <person name="Martinez A.T."/>
            <person name="Otillar R."/>
            <person name="Spatafora J.W."/>
            <person name="Yadav J.S."/>
            <person name="Aerts A."/>
            <person name="Benoit I."/>
            <person name="Boyd A."/>
            <person name="Carlson A."/>
            <person name="Copeland A."/>
            <person name="Coutinho P.M."/>
            <person name="de Vries R.P."/>
            <person name="Ferreira P."/>
            <person name="Findley K."/>
            <person name="Foster B."/>
            <person name="Gaskell J."/>
            <person name="Glotzer D."/>
            <person name="Gorecki P."/>
            <person name="Heitman J."/>
            <person name="Hesse C."/>
            <person name="Hori C."/>
            <person name="Igarashi K."/>
            <person name="Jurgens J.A."/>
            <person name="Kallen N."/>
            <person name="Kersten P."/>
            <person name="Kohler A."/>
            <person name="Kuees U."/>
            <person name="Kumar T.K.A."/>
            <person name="Kuo A."/>
            <person name="LaButti K."/>
            <person name="Larrondo L.F."/>
            <person name="Lindquist E."/>
            <person name="Ling A."/>
            <person name="Lombard V."/>
            <person name="Lucas S."/>
            <person name="Lundell T."/>
            <person name="Martin R."/>
            <person name="McLaughlin D.J."/>
            <person name="Morgenstern I."/>
            <person name="Morin E."/>
            <person name="Murat C."/>
            <person name="Nagy L.G."/>
            <person name="Nolan M."/>
            <person name="Ohm R.A."/>
            <person name="Patyshakuliyeva A."/>
            <person name="Rokas A."/>
            <person name="Ruiz-Duenas F.J."/>
            <person name="Sabat G."/>
            <person name="Salamov A."/>
            <person name="Samejima M."/>
            <person name="Schmutz J."/>
            <person name="Slot J.C."/>
            <person name="St John F."/>
            <person name="Stenlid J."/>
            <person name="Sun H."/>
            <person name="Sun S."/>
            <person name="Syed K."/>
            <person name="Tsang A."/>
            <person name="Wiebenga A."/>
            <person name="Young D."/>
            <person name="Pisabarro A."/>
            <person name="Eastwood D.C."/>
            <person name="Martin F."/>
            <person name="Cullen D."/>
            <person name="Grigoriev I.V."/>
            <person name="Hibbett D.S."/>
        </authorList>
    </citation>
    <scope>NUCLEOTIDE SEQUENCE [LARGE SCALE GENOMIC DNA]</scope>
    <source>
        <strain evidence="4">RWD-64-598 SS2</strain>
    </source>
</reference>
<name>A0A5M3M7E8_CONPW</name>
<sequence>MAGAGTSAQKKKATAKLQPKKIQPTRKSKGDAVAKAALQKRTKAKDKGVASPASLVQGTLPSSSRKRKRPAQADESGGEPEVDCQSNAGGDSGGAMLSRKRARPPRLVIDSDDERHEAGVEENDQEDNSGSDDEGTDEEEVEDTNEVVTSQAIENEKVQLIGRASGSDVEEEGAAVTSKKARLTHRQKKLDDELPEVGHGRSTSKPKLSWAKPSMRKAKLSSQRRQTKSKSQREGREMQSGGSDDSSTDTDSDTTVEYASDGTEWLPQTKLRLCGGKTIGIRAQRSHVQRTLKRGMELMTRYIVLGCDELDWVAQVIEAGFKDEYLESFVSPLAVGGLDPIAFHALADGAEQEGLNKQGDMVQRITTGSYELYVQRCVNYLTNRCGPTRAAIKSAIGTAVVGVFGLDSESRSHDDVIFLWDQSRYIYPKNPKYTGADNNVDESIDRSRPFENLVISKAVKAAFFTVVEVTGAQPADLGLKLSHRLKSSIESLSDEKEITPSMLLMASAAVSAILKDRVNSTSENFTGSWLDSLFKQQLIWLASIRKNFPRRYHELMHGIYKDCTGSSLAAKSMTCDVKRILGEVRWDMMAKQETQETAEPAAPSLASPA</sequence>
<dbReference type="GeneID" id="19206319"/>
<feature type="compositionally biased region" description="Basic and acidic residues" evidence="1">
    <location>
        <begin position="189"/>
        <end position="199"/>
    </location>
</feature>
<accession>A0A5M3M7E8</accession>
<evidence type="ECO:0000259" key="2">
    <source>
        <dbReference type="Pfam" id="PF20149"/>
    </source>
</evidence>